<dbReference type="InterPro" id="IPR027417">
    <property type="entry name" value="P-loop_NTPase"/>
</dbReference>
<organism evidence="2 3">
    <name type="scientific">Colletotrichum nymphaeae SA-01</name>
    <dbReference type="NCBI Taxonomy" id="1460502"/>
    <lineage>
        <taxon>Eukaryota</taxon>
        <taxon>Fungi</taxon>
        <taxon>Dikarya</taxon>
        <taxon>Ascomycota</taxon>
        <taxon>Pezizomycotina</taxon>
        <taxon>Sordariomycetes</taxon>
        <taxon>Hypocreomycetidae</taxon>
        <taxon>Glomerellales</taxon>
        <taxon>Glomerellaceae</taxon>
        <taxon>Colletotrichum</taxon>
        <taxon>Colletotrichum acutatum species complex</taxon>
    </lineage>
</organism>
<reference evidence="2 3" key="1">
    <citation type="submission" date="2014-02" db="EMBL/GenBank/DDBJ databases">
        <title>The genome sequence of Colletotrichum nymphaeae SA-01.</title>
        <authorList>
            <person name="Baroncelli R."/>
            <person name="Thon M.R."/>
        </authorList>
    </citation>
    <scope>NUCLEOTIDE SEQUENCE [LARGE SCALE GENOMIC DNA]</scope>
    <source>
        <strain evidence="2 3">SA-01</strain>
    </source>
</reference>
<evidence type="ECO:0000313" key="2">
    <source>
        <dbReference type="EMBL" id="KXH62051.1"/>
    </source>
</evidence>
<feature type="compositionally biased region" description="Pro residues" evidence="1">
    <location>
        <begin position="139"/>
        <end position="159"/>
    </location>
</feature>
<protein>
    <recommendedName>
        <fullName evidence="4">G domain-containing protein</fullName>
    </recommendedName>
</protein>
<dbReference type="OrthoDB" id="8954335at2759"/>
<evidence type="ECO:0008006" key="4">
    <source>
        <dbReference type="Google" id="ProtNLM"/>
    </source>
</evidence>
<accession>A0A135UNS6</accession>
<proteinExistence type="predicted"/>
<gene>
    <name evidence="2" type="ORF">CNYM01_02344</name>
</gene>
<feature type="region of interest" description="Disordered" evidence="1">
    <location>
        <begin position="135"/>
        <end position="184"/>
    </location>
</feature>
<keyword evidence="3" id="KW-1185">Reference proteome</keyword>
<evidence type="ECO:0000313" key="3">
    <source>
        <dbReference type="Proteomes" id="UP000070054"/>
    </source>
</evidence>
<dbReference type="AlphaFoldDB" id="A0A135UNS6"/>
<name>A0A135UNS6_9PEZI</name>
<dbReference type="EMBL" id="JEMN01000336">
    <property type="protein sequence ID" value="KXH62051.1"/>
    <property type="molecule type" value="Genomic_DNA"/>
</dbReference>
<dbReference type="SUPFAM" id="SSF52540">
    <property type="entry name" value="P-loop containing nucleoside triphosphate hydrolases"/>
    <property type="match status" value="1"/>
</dbReference>
<comment type="caution">
    <text evidence="2">The sequence shown here is derived from an EMBL/GenBank/DDBJ whole genome shotgun (WGS) entry which is preliminary data.</text>
</comment>
<dbReference type="Proteomes" id="UP000070054">
    <property type="component" value="Unassembled WGS sequence"/>
</dbReference>
<evidence type="ECO:0000256" key="1">
    <source>
        <dbReference type="SAM" id="MobiDB-lite"/>
    </source>
</evidence>
<sequence>MHLIDTPGLSPDKRHLPDMDTLNYIKTRLKSMDRQIDGVIYLQRVMDLSNANYAVRNLDAFLNAFKSRGFRHVVVAATNWDRVTSEPDSSALEGYFYDHLDRECLAHSLGVRIQRARLRDSTDASWDLLENMRYVETPEPSPPPSPPPPSPASPLPSSPAPDGSWVLGSRDCEGSSSATTQDIRKDIKSRKGLFLY</sequence>
<dbReference type="Gene3D" id="3.40.50.300">
    <property type="entry name" value="P-loop containing nucleotide triphosphate hydrolases"/>
    <property type="match status" value="1"/>
</dbReference>